<dbReference type="AlphaFoldDB" id="A0A7C8I3R6"/>
<comment type="caution">
    <text evidence="2">The sequence shown here is derived from an EMBL/GenBank/DDBJ whole genome shotgun (WGS) entry which is preliminary data.</text>
</comment>
<evidence type="ECO:0000256" key="1">
    <source>
        <dbReference type="SAM" id="MobiDB-lite"/>
    </source>
</evidence>
<dbReference type="OrthoDB" id="2289094at2759"/>
<sequence length="152" mass="16609">MKGDVVAKHLALMEPLEKENLSLKEKVERLEAILAAGDRVARAAATFGEKREINTLAEEDEEEDFEDTTPGAQSSQQSPPPREVLGTQLAAMQETLSQLSDLNNEAIAESSRTAQKLAGDEDSIADSSRTLTGDEDWVDWVPVENKSDESSH</sequence>
<dbReference type="Proteomes" id="UP000481861">
    <property type="component" value="Unassembled WGS sequence"/>
</dbReference>
<feature type="region of interest" description="Disordered" evidence="1">
    <location>
        <begin position="110"/>
        <end position="152"/>
    </location>
</feature>
<reference evidence="2 3" key="1">
    <citation type="submission" date="2020-01" db="EMBL/GenBank/DDBJ databases">
        <authorList>
            <consortium name="DOE Joint Genome Institute"/>
            <person name="Haridas S."/>
            <person name="Albert R."/>
            <person name="Binder M."/>
            <person name="Bloem J."/>
            <person name="Labutti K."/>
            <person name="Salamov A."/>
            <person name="Andreopoulos B."/>
            <person name="Baker S.E."/>
            <person name="Barry K."/>
            <person name="Bills G."/>
            <person name="Bluhm B.H."/>
            <person name="Cannon C."/>
            <person name="Castanera R."/>
            <person name="Culley D.E."/>
            <person name="Daum C."/>
            <person name="Ezra D."/>
            <person name="Gonzalez J.B."/>
            <person name="Henrissat B."/>
            <person name="Kuo A."/>
            <person name="Liang C."/>
            <person name="Lipzen A."/>
            <person name="Lutzoni F."/>
            <person name="Magnuson J."/>
            <person name="Mondo S."/>
            <person name="Nolan M."/>
            <person name="Ohm R."/>
            <person name="Pangilinan J."/>
            <person name="Park H.-J.H."/>
            <person name="Ramirez L."/>
            <person name="Alfaro M."/>
            <person name="Sun H."/>
            <person name="Tritt A."/>
            <person name="Yoshinaga Y."/>
            <person name="Zwiers L.-H.L."/>
            <person name="Turgeon B.G."/>
            <person name="Goodwin S.B."/>
            <person name="Spatafora J.W."/>
            <person name="Crous P.W."/>
            <person name="Grigoriev I.V."/>
        </authorList>
    </citation>
    <scope>NUCLEOTIDE SEQUENCE [LARGE SCALE GENOMIC DNA]</scope>
    <source>
        <strain evidence="2 3">CBS 611.86</strain>
    </source>
</reference>
<dbReference type="EMBL" id="JAADJZ010000014">
    <property type="protein sequence ID" value="KAF2870154.1"/>
    <property type="molecule type" value="Genomic_DNA"/>
</dbReference>
<protein>
    <submittedName>
        <fullName evidence="2">Uncharacterized protein</fullName>
    </submittedName>
</protein>
<organism evidence="2 3">
    <name type="scientific">Massariosphaeria phaeospora</name>
    <dbReference type="NCBI Taxonomy" id="100035"/>
    <lineage>
        <taxon>Eukaryota</taxon>
        <taxon>Fungi</taxon>
        <taxon>Dikarya</taxon>
        <taxon>Ascomycota</taxon>
        <taxon>Pezizomycotina</taxon>
        <taxon>Dothideomycetes</taxon>
        <taxon>Pleosporomycetidae</taxon>
        <taxon>Pleosporales</taxon>
        <taxon>Pleosporales incertae sedis</taxon>
        <taxon>Massariosphaeria</taxon>
    </lineage>
</organism>
<feature type="region of interest" description="Disordered" evidence="1">
    <location>
        <begin position="50"/>
        <end position="85"/>
    </location>
</feature>
<feature type="compositionally biased region" description="Acidic residues" evidence="1">
    <location>
        <begin position="57"/>
        <end position="67"/>
    </location>
</feature>
<evidence type="ECO:0000313" key="3">
    <source>
        <dbReference type="Proteomes" id="UP000481861"/>
    </source>
</evidence>
<accession>A0A7C8I3R6</accession>
<gene>
    <name evidence="2" type="ORF">BDV95DRAFT_74821</name>
</gene>
<evidence type="ECO:0000313" key="2">
    <source>
        <dbReference type="EMBL" id="KAF2870154.1"/>
    </source>
</evidence>
<keyword evidence="3" id="KW-1185">Reference proteome</keyword>
<proteinExistence type="predicted"/>
<name>A0A7C8I3R6_9PLEO</name>